<accession>X1IHM3</accession>
<evidence type="ECO:0000313" key="1">
    <source>
        <dbReference type="EMBL" id="GAH57043.1"/>
    </source>
</evidence>
<feature type="non-terminal residue" evidence="1">
    <location>
        <position position="64"/>
    </location>
</feature>
<protein>
    <submittedName>
        <fullName evidence="1">Uncharacterized protein</fullName>
    </submittedName>
</protein>
<dbReference type="EMBL" id="BARU01015958">
    <property type="protein sequence ID" value="GAH57043.1"/>
    <property type="molecule type" value="Genomic_DNA"/>
</dbReference>
<reference evidence="1" key="1">
    <citation type="journal article" date="2014" name="Front. Microbiol.">
        <title>High frequency of phylogenetically diverse reductive dehalogenase-homologous genes in deep subseafloor sedimentary metagenomes.</title>
        <authorList>
            <person name="Kawai M."/>
            <person name="Futagami T."/>
            <person name="Toyoda A."/>
            <person name="Takaki Y."/>
            <person name="Nishi S."/>
            <person name="Hori S."/>
            <person name="Arai W."/>
            <person name="Tsubouchi T."/>
            <person name="Morono Y."/>
            <person name="Uchiyama I."/>
            <person name="Ito T."/>
            <person name="Fujiyama A."/>
            <person name="Inagaki F."/>
            <person name="Takami H."/>
        </authorList>
    </citation>
    <scope>NUCLEOTIDE SEQUENCE</scope>
    <source>
        <strain evidence="1">Expedition CK06-06</strain>
    </source>
</reference>
<dbReference type="SUPFAM" id="SSF53756">
    <property type="entry name" value="UDP-Glycosyltransferase/glycogen phosphorylase"/>
    <property type="match status" value="1"/>
</dbReference>
<proteinExistence type="predicted"/>
<gene>
    <name evidence="1" type="ORF">S03H2_27015</name>
</gene>
<dbReference type="AlphaFoldDB" id="X1IHM3"/>
<organism evidence="1">
    <name type="scientific">marine sediment metagenome</name>
    <dbReference type="NCBI Taxonomy" id="412755"/>
    <lineage>
        <taxon>unclassified sequences</taxon>
        <taxon>metagenomes</taxon>
        <taxon>ecological metagenomes</taxon>
    </lineage>
</organism>
<name>X1IHM3_9ZZZZ</name>
<comment type="caution">
    <text evidence="1">The sequence shown here is derived from an EMBL/GenBank/DDBJ whole genome shotgun (WGS) entry which is preliminary data.</text>
</comment>
<feature type="non-terminal residue" evidence="1">
    <location>
        <position position="1"/>
    </location>
</feature>
<sequence length="64" mass="7430">VETKSSRILQMISLILSEDFEHRFTSFRVPYGKGYASQEIVELIESNIEFLSYKPPINYRSGSK</sequence>